<evidence type="ECO:0000313" key="8">
    <source>
        <dbReference type="EMBL" id="OQW87345.1"/>
    </source>
</evidence>
<evidence type="ECO:0000256" key="4">
    <source>
        <dbReference type="ARBA" id="ARBA00023139"/>
    </source>
</evidence>
<reference evidence="8 9" key="1">
    <citation type="submission" date="2017-01" db="EMBL/GenBank/DDBJ databases">
        <title>Novel large sulfur bacteria in the metagenomes of groundwater-fed chemosynthetic microbial mats in the Lake Huron basin.</title>
        <authorList>
            <person name="Sharrar A.M."/>
            <person name="Flood B.E."/>
            <person name="Bailey J.V."/>
            <person name="Jones D.S."/>
            <person name="Biddanda B."/>
            <person name="Ruberg S.A."/>
            <person name="Marcus D.N."/>
            <person name="Dick G.J."/>
        </authorList>
    </citation>
    <scope>NUCLEOTIDE SEQUENCE [LARGE SCALE GENOMIC DNA]</scope>
    <source>
        <strain evidence="8">A7</strain>
    </source>
</reference>
<dbReference type="AlphaFoldDB" id="A0A1W9KSM9"/>
<dbReference type="Proteomes" id="UP000192505">
    <property type="component" value="Unassembled WGS sequence"/>
</dbReference>
<sequence length="67" mass="6956">MMLFKKIRVFPLALAALAVTLAACGQTGPLYLPTPPAGVHRATLPESLIPGSLMKPAKAASQTQTTP</sequence>
<dbReference type="NCBIfam" id="NF047847">
    <property type="entry name" value="SS_mature_LptM"/>
    <property type="match status" value="1"/>
</dbReference>
<evidence type="ECO:0000256" key="7">
    <source>
        <dbReference type="SAM" id="SignalP"/>
    </source>
</evidence>
<keyword evidence="5" id="KW-0998">Cell outer membrane</keyword>
<accession>A0A1W9KSM9</accession>
<comment type="caution">
    <text evidence="8">The sequence shown here is derived from an EMBL/GenBank/DDBJ whole genome shotgun (WGS) entry which is preliminary data.</text>
</comment>
<feature type="signal peptide" evidence="7">
    <location>
        <begin position="1"/>
        <end position="25"/>
    </location>
</feature>
<proteinExistence type="predicted"/>
<evidence type="ECO:0000256" key="1">
    <source>
        <dbReference type="ARBA" id="ARBA00004459"/>
    </source>
</evidence>
<organism evidence="8 9">
    <name type="scientific">Rhodoferax ferrireducens</name>
    <dbReference type="NCBI Taxonomy" id="192843"/>
    <lineage>
        <taxon>Bacteria</taxon>
        <taxon>Pseudomonadati</taxon>
        <taxon>Pseudomonadota</taxon>
        <taxon>Betaproteobacteria</taxon>
        <taxon>Burkholderiales</taxon>
        <taxon>Comamonadaceae</taxon>
        <taxon>Rhodoferax</taxon>
    </lineage>
</organism>
<evidence type="ECO:0000256" key="3">
    <source>
        <dbReference type="ARBA" id="ARBA00023136"/>
    </source>
</evidence>
<dbReference type="GO" id="GO:0009279">
    <property type="term" value="C:cell outer membrane"/>
    <property type="evidence" value="ECO:0007669"/>
    <property type="project" value="UniProtKB-SubCell"/>
</dbReference>
<name>A0A1W9KSM9_9BURK</name>
<gene>
    <name evidence="8" type="ORF">BWK72_13805</name>
</gene>
<evidence type="ECO:0000256" key="2">
    <source>
        <dbReference type="ARBA" id="ARBA00022729"/>
    </source>
</evidence>
<dbReference type="EMBL" id="MTEI01000009">
    <property type="protein sequence ID" value="OQW87345.1"/>
    <property type="molecule type" value="Genomic_DNA"/>
</dbReference>
<dbReference type="Pfam" id="PF13627">
    <property type="entry name" value="LptM_cons"/>
    <property type="match status" value="1"/>
</dbReference>
<evidence type="ECO:0000313" key="9">
    <source>
        <dbReference type="Proteomes" id="UP000192505"/>
    </source>
</evidence>
<keyword evidence="6" id="KW-0449">Lipoprotein</keyword>
<evidence type="ECO:0000256" key="6">
    <source>
        <dbReference type="ARBA" id="ARBA00023288"/>
    </source>
</evidence>
<dbReference type="PROSITE" id="PS51257">
    <property type="entry name" value="PROKAR_LIPOPROTEIN"/>
    <property type="match status" value="1"/>
</dbReference>
<comment type="subcellular location">
    <subcellularLocation>
        <location evidence="1">Cell outer membrane</location>
        <topology evidence="1">Lipid-anchor</topology>
    </subcellularLocation>
</comment>
<evidence type="ECO:0008006" key="10">
    <source>
        <dbReference type="Google" id="ProtNLM"/>
    </source>
</evidence>
<evidence type="ECO:0000256" key="5">
    <source>
        <dbReference type="ARBA" id="ARBA00023237"/>
    </source>
</evidence>
<keyword evidence="2 7" id="KW-0732">Signal</keyword>
<feature type="chain" id="PRO_5010873822" description="Lipoprotein" evidence="7">
    <location>
        <begin position="26"/>
        <end position="67"/>
    </location>
</feature>
<keyword evidence="4" id="KW-0564">Palmitate</keyword>
<dbReference type="InterPro" id="IPR032831">
    <property type="entry name" value="LptM_cons"/>
</dbReference>
<keyword evidence="3" id="KW-0472">Membrane</keyword>
<protein>
    <recommendedName>
        <fullName evidence="10">Lipoprotein</fullName>
    </recommendedName>
</protein>